<dbReference type="Proteomes" id="UP000692954">
    <property type="component" value="Unassembled WGS sequence"/>
</dbReference>
<dbReference type="AlphaFoldDB" id="A0A8S1P156"/>
<feature type="region of interest" description="Disordered" evidence="1">
    <location>
        <begin position="78"/>
        <end position="98"/>
    </location>
</feature>
<accession>A0A8S1P156</accession>
<sequence length="98" mass="11653">MINDIKDSYQQNNVNYVILILVINGRFNKLKLIQENYITQALSIAAAYKINTIRNIPYYENFNRLLEECYIKSLQPEDNLDFFKPPKDKEKPDPRKNL</sequence>
<dbReference type="EMBL" id="CAJJDN010000062">
    <property type="protein sequence ID" value="CAD8094094.1"/>
    <property type="molecule type" value="Genomic_DNA"/>
</dbReference>
<keyword evidence="3" id="KW-1185">Reference proteome</keyword>
<evidence type="ECO:0000313" key="3">
    <source>
        <dbReference type="Proteomes" id="UP000692954"/>
    </source>
</evidence>
<reference evidence="2" key="1">
    <citation type="submission" date="2021-01" db="EMBL/GenBank/DDBJ databases">
        <authorList>
            <consortium name="Genoscope - CEA"/>
            <person name="William W."/>
        </authorList>
    </citation>
    <scope>NUCLEOTIDE SEQUENCE</scope>
</reference>
<feature type="compositionally biased region" description="Basic and acidic residues" evidence="1">
    <location>
        <begin position="84"/>
        <end position="98"/>
    </location>
</feature>
<name>A0A8S1P156_9CILI</name>
<protein>
    <submittedName>
        <fullName evidence="2">Uncharacterized protein</fullName>
    </submittedName>
</protein>
<evidence type="ECO:0000313" key="2">
    <source>
        <dbReference type="EMBL" id="CAD8094094.1"/>
    </source>
</evidence>
<gene>
    <name evidence="2" type="ORF">PSON_ATCC_30995.1.T0620007</name>
</gene>
<proteinExistence type="predicted"/>
<evidence type="ECO:0000256" key="1">
    <source>
        <dbReference type="SAM" id="MobiDB-lite"/>
    </source>
</evidence>
<comment type="caution">
    <text evidence="2">The sequence shown here is derived from an EMBL/GenBank/DDBJ whole genome shotgun (WGS) entry which is preliminary data.</text>
</comment>
<organism evidence="2 3">
    <name type="scientific">Paramecium sonneborni</name>
    <dbReference type="NCBI Taxonomy" id="65129"/>
    <lineage>
        <taxon>Eukaryota</taxon>
        <taxon>Sar</taxon>
        <taxon>Alveolata</taxon>
        <taxon>Ciliophora</taxon>
        <taxon>Intramacronucleata</taxon>
        <taxon>Oligohymenophorea</taxon>
        <taxon>Peniculida</taxon>
        <taxon>Parameciidae</taxon>
        <taxon>Paramecium</taxon>
    </lineage>
</organism>